<dbReference type="InterPro" id="IPR036291">
    <property type="entry name" value="NAD(P)-bd_dom_sf"/>
</dbReference>
<feature type="domain" description="NAD-dependent epimerase/dehydratase" evidence="1">
    <location>
        <begin position="23"/>
        <end position="249"/>
    </location>
</feature>
<organism evidence="2">
    <name type="scientific">gut metagenome</name>
    <dbReference type="NCBI Taxonomy" id="749906"/>
    <lineage>
        <taxon>unclassified sequences</taxon>
        <taxon>metagenomes</taxon>
        <taxon>organismal metagenomes</taxon>
    </lineage>
</organism>
<dbReference type="PANTHER" id="PTHR43245:SF58">
    <property type="entry name" value="BLL5923 PROTEIN"/>
    <property type="match status" value="1"/>
</dbReference>
<name>J9FFR0_9ZZZZ</name>
<gene>
    <name evidence="2" type="ORF">EVA_18130</name>
</gene>
<dbReference type="InterPro" id="IPR001509">
    <property type="entry name" value="Epimerase_deHydtase"/>
</dbReference>
<evidence type="ECO:0000313" key="2">
    <source>
        <dbReference type="EMBL" id="EJW93756.1"/>
    </source>
</evidence>
<dbReference type="EMBL" id="AMCI01006775">
    <property type="protein sequence ID" value="EJW93756.1"/>
    <property type="molecule type" value="Genomic_DNA"/>
</dbReference>
<sequence>MNNEHHSLGETSLGTDAGREPRILVTGASGFIGSFLVEGALERGYTVWAGMRRSSSRRYLQDPRIRFAELDFSSPERLRKQLEAHRAEHGGWDYIIHCAGVTKCTDPADFDRGNYQATRHLVEALESLEMLPRQFLYLSSLSVFGPIREDDYSPIRATDTPQPNTAYGRSKVKAERYLQAHPSLPWVIFRPTGVYGPRERDYFLMVKSIAQHVDFAAGFRRQDLTFVYVKDLVQAIYRAIDRGVTHRAYFVSDGQVYASRAFSDLIQKELGNPWVLHLKCPLGVLKFISVVAETVARSLGKASTLNRDKYQIMKQRNWQCDLTPLVEELGYQPEYPLERGVQEIVAWYKKEGWI</sequence>
<dbReference type="SUPFAM" id="SSF51735">
    <property type="entry name" value="NAD(P)-binding Rossmann-fold domains"/>
    <property type="match status" value="1"/>
</dbReference>
<evidence type="ECO:0000259" key="1">
    <source>
        <dbReference type="Pfam" id="PF01370"/>
    </source>
</evidence>
<dbReference type="InterPro" id="IPR050177">
    <property type="entry name" value="Lipid_A_modif_metabolic_enz"/>
</dbReference>
<comment type="caution">
    <text evidence="2">The sequence shown here is derived from an EMBL/GenBank/DDBJ whole genome shotgun (WGS) entry which is preliminary data.</text>
</comment>
<reference evidence="2" key="1">
    <citation type="journal article" date="2012" name="PLoS ONE">
        <title>Gene sets for utilization of primary and secondary nutrition supplies in the distal gut of endangered iberian lynx.</title>
        <authorList>
            <person name="Alcaide M."/>
            <person name="Messina E."/>
            <person name="Richter M."/>
            <person name="Bargiela R."/>
            <person name="Peplies J."/>
            <person name="Huws S.A."/>
            <person name="Newbold C.J."/>
            <person name="Golyshin P.N."/>
            <person name="Simon M.A."/>
            <person name="Lopez G."/>
            <person name="Yakimov M.M."/>
            <person name="Ferrer M."/>
        </authorList>
    </citation>
    <scope>NUCLEOTIDE SEQUENCE</scope>
</reference>
<dbReference type="Pfam" id="PF01370">
    <property type="entry name" value="Epimerase"/>
    <property type="match status" value="1"/>
</dbReference>
<proteinExistence type="predicted"/>
<dbReference type="Gene3D" id="3.40.50.720">
    <property type="entry name" value="NAD(P)-binding Rossmann-like Domain"/>
    <property type="match status" value="1"/>
</dbReference>
<dbReference type="PANTHER" id="PTHR43245">
    <property type="entry name" value="BIFUNCTIONAL POLYMYXIN RESISTANCE PROTEIN ARNA"/>
    <property type="match status" value="1"/>
</dbReference>
<protein>
    <submittedName>
        <fullName evidence="2">NAD dependent epimerase/reductase-related protein</fullName>
    </submittedName>
</protein>
<accession>J9FFR0</accession>
<dbReference type="AlphaFoldDB" id="J9FFR0"/>